<dbReference type="Pfam" id="PF12937">
    <property type="entry name" value="F-box-like"/>
    <property type="match status" value="1"/>
</dbReference>
<dbReference type="SMART" id="SM00256">
    <property type="entry name" value="FBOX"/>
    <property type="match status" value="1"/>
</dbReference>
<dbReference type="Proteomes" id="UP000639772">
    <property type="component" value="Chromosome 11"/>
</dbReference>
<evidence type="ECO:0000256" key="3">
    <source>
        <dbReference type="SAM" id="MobiDB-lite"/>
    </source>
</evidence>
<dbReference type="InterPro" id="IPR042627">
    <property type="entry name" value="FBXW2"/>
</dbReference>
<sequence length="479" mass="53014">MEPSSNGSGGERRRATAVRLEGGKRGRASAVSTSSVHNLGADVLCIIFSHLDPGELVRCAAVCKIWNNIIFTSTLMRDLYDKIILHTRLFANHSNSTETPMKFFECLALEQHKASLIGNSAEVYQWNVHSSRISLCRMKRGLILSGAEDKVMRLWSAESFKCLNEYHNLSKNSLVDFDFDENKIVGLTKSQICIWTLKSGKGIFCSRQGIFSQGICMRYMDPEAVVGCDDGRAHVFDMYSGRCTRIIWMHGAPISCLALSEDQLVFGGSNFGTVAMADLSTGEQVFLLKSACSYSGLKCLCLNSHLLFAGSIGGYAHCWDLRTLKPLWERRVSPNVLYSMHHLANDTSTLAVAGLDGVLRILDQITGEVLSSLIMEPSVEPDGLSANGSGFNSIRKAKALSTDIQIHSIPRLQRPPVTSLAVGLRKIVTAHNETYLSMWRFNQSFGFLLINIALAWPQLTTSTNIMTTRTLKHKELTTY</sequence>
<gene>
    <name evidence="5" type="ORF">HPP92_021078</name>
</gene>
<evidence type="ECO:0000313" key="5">
    <source>
        <dbReference type="EMBL" id="KAG0462602.1"/>
    </source>
</evidence>
<dbReference type="EMBL" id="JADCNM010000011">
    <property type="protein sequence ID" value="KAG0462602.1"/>
    <property type="molecule type" value="Genomic_DNA"/>
</dbReference>
<proteinExistence type="predicted"/>
<dbReference type="SMART" id="SM00320">
    <property type="entry name" value="WD40"/>
    <property type="match status" value="4"/>
</dbReference>
<dbReference type="OrthoDB" id="538223at2759"/>
<organism evidence="5 6">
    <name type="scientific">Vanilla planifolia</name>
    <name type="common">Vanilla</name>
    <dbReference type="NCBI Taxonomy" id="51239"/>
    <lineage>
        <taxon>Eukaryota</taxon>
        <taxon>Viridiplantae</taxon>
        <taxon>Streptophyta</taxon>
        <taxon>Embryophyta</taxon>
        <taxon>Tracheophyta</taxon>
        <taxon>Spermatophyta</taxon>
        <taxon>Magnoliopsida</taxon>
        <taxon>Liliopsida</taxon>
        <taxon>Asparagales</taxon>
        <taxon>Orchidaceae</taxon>
        <taxon>Vanilloideae</taxon>
        <taxon>Vanilleae</taxon>
        <taxon>Vanilla</taxon>
    </lineage>
</organism>
<dbReference type="SUPFAM" id="SSF50978">
    <property type="entry name" value="WD40 repeat-like"/>
    <property type="match status" value="1"/>
</dbReference>
<feature type="domain" description="F-box" evidence="4">
    <location>
        <begin position="33"/>
        <end position="79"/>
    </location>
</feature>
<dbReference type="InterPro" id="IPR001810">
    <property type="entry name" value="F-box_dom"/>
</dbReference>
<comment type="caution">
    <text evidence="5">The sequence shown here is derived from an EMBL/GenBank/DDBJ whole genome shotgun (WGS) entry which is preliminary data.</text>
</comment>
<dbReference type="Gene3D" id="2.130.10.10">
    <property type="entry name" value="YVTN repeat-like/Quinoprotein amine dehydrogenase"/>
    <property type="match status" value="2"/>
</dbReference>
<name>A0A835Q439_VANPL</name>
<dbReference type="PROSITE" id="PS50181">
    <property type="entry name" value="FBOX"/>
    <property type="match status" value="1"/>
</dbReference>
<dbReference type="InterPro" id="IPR001680">
    <property type="entry name" value="WD40_rpt"/>
</dbReference>
<reference evidence="5 6" key="1">
    <citation type="journal article" date="2020" name="Nat. Food">
        <title>A phased Vanilla planifolia genome enables genetic improvement of flavour and production.</title>
        <authorList>
            <person name="Hasing T."/>
            <person name="Tang H."/>
            <person name="Brym M."/>
            <person name="Khazi F."/>
            <person name="Huang T."/>
            <person name="Chambers A.H."/>
        </authorList>
    </citation>
    <scope>NUCLEOTIDE SEQUENCE [LARGE SCALE GENOMIC DNA]</scope>
    <source>
        <tissue evidence="5">Leaf</tissue>
    </source>
</reference>
<dbReference type="CDD" id="cd09917">
    <property type="entry name" value="F-box_SF"/>
    <property type="match status" value="1"/>
</dbReference>
<evidence type="ECO:0000256" key="1">
    <source>
        <dbReference type="ARBA" id="ARBA00022574"/>
    </source>
</evidence>
<dbReference type="Gene3D" id="1.20.1280.50">
    <property type="match status" value="1"/>
</dbReference>
<dbReference type="AlphaFoldDB" id="A0A835Q439"/>
<dbReference type="InterPro" id="IPR015943">
    <property type="entry name" value="WD40/YVTN_repeat-like_dom_sf"/>
</dbReference>
<feature type="region of interest" description="Disordered" evidence="3">
    <location>
        <begin position="1"/>
        <end position="26"/>
    </location>
</feature>
<evidence type="ECO:0000313" key="6">
    <source>
        <dbReference type="Proteomes" id="UP000639772"/>
    </source>
</evidence>
<evidence type="ECO:0000259" key="4">
    <source>
        <dbReference type="PROSITE" id="PS50181"/>
    </source>
</evidence>
<keyword evidence="2" id="KW-0677">Repeat</keyword>
<evidence type="ECO:0000256" key="2">
    <source>
        <dbReference type="ARBA" id="ARBA00022737"/>
    </source>
</evidence>
<dbReference type="InterPro" id="IPR036322">
    <property type="entry name" value="WD40_repeat_dom_sf"/>
</dbReference>
<keyword evidence="1" id="KW-0853">WD repeat</keyword>
<dbReference type="SUPFAM" id="SSF81383">
    <property type="entry name" value="F-box domain"/>
    <property type="match status" value="1"/>
</dbReference>
<accession>A0A835Q439</accession>
<dbReference type="InterPro" id="IPR036047">
    <property type="entry name" value="F-box-like_dom_sf"/>
</dbReference>
<protein>
    <recommendedName>
        <fullName evidence="4">F-box domain-containing protein</fullName>
    </recommendedName>
</protein>
<dbReference type="PANTHER" id="PTHR44436:SF1">
    <property type="entry name" value="F-BOX_WD REPEAT-CONTAINING PROTEIN 2"/>
    <property type="match status" value="1"/>
</dbReference>
<dbReference type="PANTHER" id="PTHR44436">
    <property type="entry name" value="F-BOX/WD REPEAT-CONTAINING PROTEIN 2"/>
    <property type="match status" value="1"/>
</dbReference>